<dbReference type="EMBL" id="MEUV01000052">
    <property type="protein sequence ID" value="OGC45105.1"/>
    <property type="molecule type" value="Genomic_DNA"/>
</dbReference>
<name>A0A1F4UJG3_UNCKA</name>
<accession>A0A1F4UJG3</accession>
<comment type="caution">
    <text evidence="3">The sequence shown here is derived from an EMBL/GenBank/DDBJ whole genome shotgun (WGS) entry which is preliminary data.</text>
</comment>
<reference evidence="3 4" key="1">
    <citation type="journal article" date="2016" name="Nat. Commun.">
        <title>Thousands of microbial genomes shed light on interconnected biogeochemical processes in an aquifer system.</title>
        <authorList>
            <person name="Anantharaman K."/>
            <person name="Brown C.T."/>
            <person name="Hug L.A."/>
            <person name="Sharon I."/>
            <person name="Castelle C.J."/>
            <person name="Probst A.J."/>
            <person name="Thomas B.C."/>
            <person name="Singh A."/>
            <person name="Wilkins M.J."/>
            <person name="Karaoz U."/>
            <person name="Brodie E.L."/>
            <person name="Williams K.H."/>
            <person name="Hubbard S.S."/>
            <person name="Banfield J.F."/>
        </authorList>
    </citation>
    <scope>NUCLEOTIDE SEQUENCE [LARGE SCALE GENOMIC DNA]</scope>
</reference>
<dbReference type="AlphaFoldDB" id="A0A1F4UJG3"/>
<keyword evidence="1" id="KW-0472">Membrane</keyword>
<feature type="domain" description="Glycosyltransferase 2-like" evidence="2">
    <location>
        <begin position="4"/>
        <end position="134"/>
    </location>
</feature>
<sequence>MKFSVVIPARTLNDHLKENISYLKKVRYYDFEVIIVLDEFIKINFGLKETRFRVIESGPVGPAQKRNIGARAASGDVLAFLDDDAYPQPNWLRSAANVFLEQPDLYALGGPAVTPPNSEFMEKMSGMIFESYLTGGSTIYRYKIAKRVEIDDYPSVNLFVKKEAFDSVGGYDVNYWPGEDTKLCLELLKKYNRKFLYDPSPVVYHHRRELFKPLLQQIARYGKHRGYFARVFPKNSRKLQFFVPALFFIGIIFGFILSFIIPKIWMVYSAVLFLYVILVFAESQKVTIDQKDFKAFRYMFLGILLTNLTYGLNFISGFLFKPSSKLRSIDDGSGNYIGG</sequence>
<evidence type="ECO:0000259" key="2">
    <source>
        <dbReference type="Pfam" id="PF00535"/>
    </source>
</evidence>
<evidence type="ECO:0000313" key="4">
    <source>
        <dbReference type="Proteomes" id="UP000178615"/>
    </source>
</evidence>
<keyword evidence="1" id="KW-1133">Transmembrane helix</keyword>
<dbReference type="InterPro" id="IPR050834">
    <property type="entry name" value="Glycosyltransf_2"/>
</dbReference>
<proteinExistence type="predicted"/>
<evidence type="ECO:0000313" key="3">
    <source>
        <dbReference type="EMBL" id="OGC45105.1"/>
    </source>
</evidence>
<keyword evidence="1" id="KW-0812">Transmembrane</keyword>
<gene>
    <name evidence="3" type="ORF">A2V49_02260</name>
</gene>
<dbReference type="SUPFAM" id="SSF53448">
    <property type="entry name" value="Nucleotide-diphospho-sugar transferases"/>
    <property type="match status" value="1"/>
</dbReference>
<dbReference type="Pfam" id="PF00535">
    <property type="entry name" value="Glycos_transf_2"/>
    <property type="match status" value="1"/>
</dbReference>
<evidence type="ECO:0000256" key="1">
    <source>
        <dbReference type="SAM" id="Phobius"/>
    </source>
</evidence>
<feature type="transmembrane region" description="Helical" evidence="1">
    <location>
        <begin position="239"/>
        <end position="259"/>
    </location>
</feature>
<dbReference type="PANTHER" id="PTHR43685:SF2">
    <property type="entry name" value="GLYCOSYLTRANSFERASE 2-LIKE DOMAIN-CONTAINING PROTEIN"/>
    <property type="match status" value="1"/>
</dbReference>
<feature type="transmembrane region" description="Helical" evidence="1">
    <location>
        <begin position="265"/>
        <end position="283"/>
    </location>
</feature>
<organism evidence="3 4">
    <name type="scientific">candidate division WWE3 bacterium RBG_19FT_COMBO_34_6</name>
    <dbReference type="NCBI Taxonomy" id="1802612"/>
    <lineage>
        <taxon>Bacteria</taxon>
        <taxon>Katanobacteria</taxon>
    </lineage>
</organism>
<protein>
    <recommendedName>
        <fullName evidence="2">Glycosyltransferase 2-like domain-containing protein</fullName>
    </recommendedName>
</protein>
<dbReference type="Proteomes" id="UP000178615">
    <property type="component" value="Unassembled WGS sequence"/>
</dbReference>
<dbReference type="InterPro" id="IPR029044">
    <property type="entry name" value="Nucleotide-diphossugar_trans"/>
</dbReference>
<dbReference type="InterPro" id="IPR001173">
    <property type="entry name" value="Glyco_trans_2-like"/>
</dbReference>
<feature type="transmembrane region" description="Helical" evidence="1">
    <location>
        <begin position="295"/>
        <end position="320"/>
    </location>
</feature>
<dbReference type="Gene3D" id="3.90.550.10">
    <property type="entry name" value="Spore Coat Polysaccharide Biosynthesis Protein SpsA, Chain A"/>
    <property type="match status" value="1"/>
</dbReference>
<dbReference type="PANTHER" id="PTHR43685">
    <property type="entry name" value="GLYCOSYLTRANSFERASE"/>
    <property type="match status" value="1"/>
</dbReference>